<dbReference type="GO" id="GO:0005886">
    <property type="term" value="C:plasma membrane"/>
    <property type="evidence" value="ECO:0007669"/>
    <property type="project" value="UniProtKB-SubCell"/>
</dbReference>
<proteinExistence type="predicted"/>
<dbReference type="PANTHER" id="PTHR30086:SF20">
    <property type="entry name" value="ARGININE EXPORTER PROTEIN ARGO-RELATED"/>
    <property type="match status" value="1"/>
</dbReference>
<dbReference type="Pfam" id="PF01810">
    <property type="entry name" value="LysE"/>
    <property type="match status" value="1"/>
</dbReference>
<feature type="transmembrane region" description="Helical" evidence="6">
    <location>
        <begin position="70"/>
        <end position="91"/>
    </location>
</feature>
<keyword evidence="4 6" id="KW-1133">Transmembrane helix</keyword>
<gene>
    <name evidence="7" type="ORF">UFOPK3984_00927</name>
</gene>
<organism evidence="7">
    <name type="scientific">freshwater metagenome</name>
    <dbReference type="NCBI Taxonomy" id="449393"/>
    <lineage>
        <taxon>unclassified sequences</taxon>
        <taxon>metagenomes</taxon>
        <taxon>ecological metagenomes</taxon>
    </lineage>
</organism>
<keyword evidence="5 6" id="KW-0472">Membrane</keyword>
<sequence>MLAFIPGFLTGLSLIVAIGAQNAFVIRQGLARQYVLPVVMICTLSDIALIALGAGGLGRIVQSNASFLEAIRWFGVAYLTWFGIKTLRSVFNKEVLTTSEYSSVSTGKIVRTTLALTWLNPHVYLDTVILLGAVSNQFKENRWIFSAGAMLASTLWFAAIGFGAQSAARFMSRPIFWKILDGVIATIMFSIAILLALYNF</sequence>
<evidence type="ECO:0000256" key="6">
    <source>
        <dbReference type="SAM" id="Phobius"/>
    </source>
</evidence>
<keyword evidence="2" id="KW-1003">Cell membrane</keyword>
<reference evidence="7" key="1">
    <citation type="submission" date="2020-05" db="EMBL/GenBank/DDBJ databases">
        <authorList>
            <person name="Chiriac C."/>
            <person name="Salcher M."/>
            <person name="Ghai R."/>
            <person name="Kavagutti S V."/>
        </authorList>
    </citation>
    <scope>NUCLEOTIDE SEQUENCE</scope>
</reference>
<dbReference type="InterPro" id="IPR001123">
    <property type="entry name" value="LeuE-type"/>
</dbReference>
<accession>A0A6J7NFH5</accession>
<evidence type="ECO:0000256" key="5">
    <source>
        <dbReference type="ARBA" id="ARBA00023136"/>
    </source>
</evidence>
<dbReference type="PANTHER" id="PTHR30086">
    <property type="entry name" value="ARGININE EXPORTER PROTEIN ARGO"/>
    <property type="match status" value="1"/>
</dbReference>
<evidence type="ECO:0000313" key="7">
    <source>
        <dbReference type="EMBL" id="CAB4989532.1"/>
    </source>
</evidence>
<feature type="transmembrane region" description="Helical" evidence="6">
    <location>
        <begin position="35"/>
        <end position="58"/>
    </location>
</feature>
<keyword evidence="3 6" id="KW-0812">Transmembrane</keyword>
<feature type="transmembrane region" description="Helical" evidence="6">
    <location>
        <begin position="175"/>
        <end position="198"/>
    </location>
</feature>
<dbReference type="GO" id="GO:0015171">
    <property type="term" value="F:amino acid transmembrane transporter activity"/>
    <property type="evidence" value="ECO:0007669"/>
    <property type="project" value="TreeGrafter"/>
</dbReference>
<evidence type="ECO:0000256" key="4">
    <source>
        <dbReference type="ARBA" id="ARBA00022989"/>
    </source>
</evidence>
<dbReference type="EMBL" id="CAFBOP010000050">
    <property type="protein sequence ID" value="CAB4989532.1"/>
    <property type="molecule type" value="Genomic_DNA"/>
</dbReference>
<name>A0A6J7NFH5_9ZZZZ</name>
<feature type="transmembrane region" description="Helical" evidence="6">
    <location>
        <begin position="143"/>
        <end position="163"/>
    </location>
</feature>
<evidence type="ECO:0000256" key="2">
    <source>
        <dbReference type="ARBA" id="ARBA00022475"/>
    </source>
</evidence>
<comment type="subcellular location">
    <subcellularLocation>
        <location evidence="1">Cell membrane</location>
        <topology evidence="1">Multi-pass membrane protein</topology>
    </subcellularLocation>
</comment>
<protein>
    <submittedName>
        <fullName evidence="7">Unannotated protein</fullName>
    </submittedName>
</protein>
<dbReference type="AlphaFoldDB" id="A0A6J7NFH5"/>
<evidence type="ECO:0000256" key="1">
    <source>
        <dbReference type="ARBA" id="ARBA00004651"/>
    </source>
</evidence>
<evidence type="ECO:0000256" key="3">
    <source>
        <dbReference type="ARBA" id="ARBA00022692"/>
    </source>
</evidence>